<keyword evidence="3" id="KW-1185">Reference proteome</keyword>
<dbReference type="EMBL" id="CAXITT010000021">
    <property type="protein sequence ID" value="CAL1527705.1"/>
    <property type="molecule type" value="Genomic_DNA"/>
</dbReference>
<feature type="region of interest" description="Disordered" evidence="1">
    <location>
        <begin position="196"/>
        <end position="223"/>
    </location>
</feature>
<feature type="region of interest" description="Disordered" evidence="1">
    <location>
        <begin position="336"/>
        <end position="355"/>
    </location>
</feature>
<evidence type="ECO:0000256" key="1">
    <source>
        <dbReference type="SAM" id="MobiDB-lite"/>
    </source>
</evidence>
<feature type="compositionally biased region" description="Basic residues" evidence="1">
    <location>
        <begin position="27"/>
        <end position="38"/>
    </location>
</feature>
<dbReference type="Proteomes" id="UP001497497">
    <property type="component" value="Unassembled WGS sequence"/>
</dbReference>
<protein>
    <submittedName>
        <fullName evidence="2">Uncharacterized protein</fullName>
    </submittedName>
</protein>
<sequence>MAGRFSPPETDPFTGRGRGEMDLQHTSLRRTRSKKKRRLQEMEDKRRIRGDSHWSKVLQVNTDTNGLRHKKCIRMCRSFSLREAPGCRLGLHVNKPDPPRATETGIFATIAARIRQWLQSKRRYEVSPAHETAAGDKGDGGNGATNGNGLRAEVVREDYLIISQVNNYHPELKRSEASYSRAFGIGISKSASAIASSGRHSGSASPPNLRQVNDKSTQNAVSHKKPIVDINIEFADHATPTEPRSHFVANPLKLNQTHTPKTAIMTPATRALSRSQQLRQSRNKYMKLLQKTGQLSPGRSPLTGTISAPAKHGLGEKGSSPIVKRRQIKTWPLPCRKQLRPDYDDPGVGDSEMELPFIQEMSISYDR</sequence>
<organism evidence="2 3">
    <name type="scientific">Lymnaea stagnalis</name>
    <name type="common">Great pond snail</name>
    <name type="synonym">Helix stagnalis</name>
    <dbReference type="NCBI Taxonomy" id="6523"/>
    <lineage>
        <taxon>Eukaryota</taxon>
        <taxon>Metazoa</taxon>
        <taxon>Spiralia</taxon>
        <taxon>Lophotrochozoa</taxon>
        <taxon>Mollusca</taxon>
        <taxon>Gastropoda</taxon>
        <taxon>Heterobranchia</taxon>
        <taxon>Euthyneura</taxon>
        <taxon>Panpulmonata</taxon>
        <taxon>Hygrophila</taxon>
        <taxon>Lymnaeoidea</taxon>
        <taxon>Lymnaeidae</taxon>
        <taxon>Lymnaea</taxon>
    </lineage>
</organism>
<proteinExistence type="predicted"/>
<feature type="compositionally biased region" description="Polar residues" evidence="1">
    <location>
        <begin position="294"/>
        <end position="306"/>
    </location>
</feature>
<evidence type="ECO:0000313" key="2">
    <source>
        <dbReference type="EMBL" id="CAL1527705.1"/>
    </source>
</evidence>
<reference evidence="2 3" key="1">
    <citation type="submission" date="2024-04" db="EMBL/GenBank/DDBJ databases">
        <authorList>
            <consortium name="Genoscope - CEA"/>
            <person name="William W."/>
        </authorList>
    </citation>
    <scope>NUCLEOTIDE SEQUENCE [LARGE SCALE GENOMIC DNA]</scope>
</reference>
<feature type="compositionally biased region" description="Acidic residues" evidence="1">
    <location>
        <begin position="344"/>
        <end position="353"/>
    </location>
</feature>
<evidence type="ECO:0000313" key="3">
    <source>
        <dbReference type="Proteomes" id="UP001497497"/>
    </source>
</evidence>
<name>A0AAV2H249_LYMST</name>
<feature type="compositionally biased region" description="Polar residues" evidence="1">
    <location>
        <begin position="199"/>
        <end position="221"/>
    </location>
</feature>
<gene>
    <name evidence="2" type="ORF">GSLYS_00001875001</name>
</gene>
<accession>A0AAV2H249</accession>
<feature type="region of interest" description="Disordered" evidence="1">
    <location>
        <begin position="1"/>
        <end position="46"/>
    </location>
</feature>
<feature type="region of interest" description="Disordered" evidence="1">
    <location>
        <begin position="294"/>
        <end position="318"/>
    </location>
</feature>
<comment type="caution">
    <text evidence="2">The sequence shown here is derived from an EMBL/GenBank/DDBJ whole genome shotgun (WGS) entry which is preliminary data.</text>
</comment>
<feature type="region of interest" description="Disordered" evidence="1">
    <location>
        <begin position="126"/>
        <end position="148"/>
    </location>
</feature>
<feature type="non-terminal residue" evidence="2">
    <location>
        <position position="367"/>
    </location>
</feature>
<dbReference type="AlphaFoldDB" id="A0AAV2H249"/>